<keyword evidence="2" id="KW-1185">Reference proteome</keyword>
<sequence>MACNPPEEMRWMLTAELVIPSSAWPGTMAIPRFWLLTPRTGNTNCFNHGMPSKPQLRMLPAKLWPCLAVAIMIKTDGVMDGPKQMLEGGRDGWDGEQSRHSLLGWGVVESWSWAHLRWRGGSVTIDDSSAFFFFFFSLPLSHPASLVRGWATTPASDLQQFAKIHKGWASQREGVVLSHITGCTVF</sequence>
<gene>
    <name evidence="1" type="ORF">CCHR01_10697</name>
</gene>
<dbReference type="AlphaFoldDB" id="A0AAD9ED08"/>
<protein>
    <submittedName>
        <fullName evidence="1">Uncharacterized protein</fullName>
    </submittedName>
</protein>
<evidence type="ECO:0000313" key="2">
    <source>
        <dbReference type="Proteomes" id="UP001243330"/>
    </source>
</evidence>
<dbReference type="EMBL" id="JAQOWY010000228">
    <property type="protein sequence ID" value="KAK1846659.1"/>
    <property type="molecule type" value="Genomic_DNA"/>
</dbReference>
<organism evidence="1 2">
    <name type="scientific">Colletotrichum chrysophilum</name>
    <dbReference type="NCBI Taxonomy" id="1836956"/>
    <lineage>
        <taxon>Eukaryota</taxon>
        <taxon>Fungi</taxon>
        <taxon>Dikarya</taxon>
        <taxon>Ascomycota</taxon>
        <taxon>Pezizomycotina</taxon>
        <taxon>Sordariomycetes</taxon>
        <taxon>Hypocreomycetidae</taxon>
        <taxon>Glomerellales</taxon>
        <taxon>Glomerellaceae</taxon>
        <taxon>Colletotrichum</taxon>
        <taxon>Colletotrichum gloeosporioides species complex</taxon>
    </lineage>
</organism>
<accession>A0AAD9ED08</accession>
<name>A0AAD9ED08_9PEZI</name>
<evidence type="ECO:0000313" key="1">
    <source>
        <dbReference type="EMBL" id="KAK1846659.1"/>
    </source>
</evidence>
<proteinExistence type="predicted"/>
<comment type="caution">
    <text evidence="1">The sequence shown here is derived from an EMBL/GenBank/DDBJ whole genome shotgun (WGS) entry which is preliminary data.</text>
</comment>
<reference evidence="1" key="1">
    <citation type="submission" date="2023-01" db="EMBL/GenBank/DDBJ databases">
        <title>Colletotrichum chrysophilum M932 genome sequence.</title>
        <authorList>
            <person name="Baroncelli R."/>
        </authorList>
    </citation>
    <scope>NUCLEOTIDE SEQUENCE</scope>
    <source>
        <strain evidence="1">M932</strain>
    </source>
</reference>
<dbReference type="Proteomes" id="UP001243330">
    <property type="component" value="Unassembled WGS sequence"/>
</dbReference>